<dbReference type="Gene3D" id="3.30.160.60">
    <property type="entry name" value="Classic Zinc Finger"/>
    <property type="match status" value="1"/>
</dbReference>
<dbReference type="Pfam" id="PF00643">
    <property type="entry name" value="zf-B_box"/>
    <property type="match status" value="1"/>
</dbReference>
<feature type="domain" description="B box-type" evidence="11">
    <location>
        <begin position="122"/>
        <end position="173"/>
    </location>
</feature>
<feature type="domain" description="B box-type" evidence="11">
    <location>
        <begin position="188"/>
        <end position="228"/>
    </location>
</feature>
<dbReference type="EMBL" id="JAFIRN010000002">
    <property type="protein sequence ID" value="KAG5854618.1"/>
    <property type="molecule type" value="Genomic_DNA"/>
</dbReference>
<evidence type="ECO:0000256" key="9">
    <source>
        <dbReference type="SAM" id="MobiDB-lite"/>
    </source>
</evidence>
<evidence type="ECO:0000256" key="6">
    <source>
        <dbReference type="ARBA" id="ARBA00022771"/>
    </source>
</evidence>
<keyword evidence="4" id="KW-0597">Phosphoprotein</keyword>
<reference evidence="12" key="1">
    <citation type="submission" date="2021-01" db="EMBL/GenBank/DDBJ databases">
        <title>A chromosome-scale assembly of European eel, Anguilla anguilla.</title>
        <authorList>
            <person name="Henkel C."/>
            <person name="Jong-Raadsen S.A."/>
            <person name="Dufour S."/>
            <person name="Weltzien F.-A."/>
            <person name="Palstra A.P."/>
            <person name="Pelster B."/>
            <person name="Spaink H.P."/>
            <person name="Van Den Thillart G.E."/>
            <person name="Jansen H."/>
            <person name="Zahm M."/>
            <person name="Klopp C."/>
            <person name="Cedric C."/>
            <person name="Louis A."/>
            <person name="Berthelot C."/>
            <person name="Parey E."/>
            <person name="Roest Crollius H."/>
            <person name="Montfort J."/>
            <person name="Robinson-Rechavi M."/>
            <person name="Bucao C."/>
            <person name="Bouchez O."/>
            <person name="Gislard M."/>
            <person name="Lluch J."/>
            <person name="Milhes M."/>
            <person name="Lampietro C."/>
            <person name="Lopez Roques C."/>
            <person name="Donnadieu C."/>
            <person name="Braasch I."/>
            <person name="Desvignes T."/>
            <person name="Postlethwait J."/>
            <person name="Bobe J."/>
            <person name="Guiguen Y."/>
            <person name="Dirks R."/>
        </authorList>
    </citation>
    <scope>NUCLEOTIDE SEQUENCE</scope>
    <source>
        <strain evidence="12">Tag_6206</strain>
        <tissue evidence="12">Liver</tissue>
    </source>
</reference>
<dbReference type="PANTHER" id="PTHR25462">
    <property type="entry name" value="BONUS, ISOFORM C-RELATED"/>
    <property type="match status" value="1"/>
</dbReference>
<evidence type="ECO:0000256" key="4">
    <source>
        <dbReference type="ARBA" id="ARBA00022553"/>
    </source>
</evidence>
<dbReference type="Gene3D" id="2.120.10.30">
    <property type="entry name" value="TolB, C-terminal domain"/>
    <property type="match status" value="1"/>
</dbReference>
<dbReference type="PROSITE" id="PS00518">
    <property type="entry name" value="ZF_RING_1"/>
    <property type="match status" value="1"/>
</dbReference>
<keyword evidence="13" id="KW-1185">Reference proteome</keyword>
<sequence length="718" mass="80135">MKNKLNQEETFETVRSTPNDASLSFIKTGTNTMAEGKGNISEKIEEEFLQCKICFEVYRTPRTLSCLHSFCEPCLELLLDKQKGTVTCPECRAVSDLQGCVRNAKASFFINSLLDLFRSKTTEQTACSLCPALGKSAVAASSRCLDCADFLCTSCAQGHCLSKLTLEHRVVSLEDYVAGRYDEEARRKQERHCQNHQEPLRFYCNTCSSTICRDCRMLEHFSHEVLSLAQATTARRPQLEELIGSLDGNIRSLSQQEQEVGSAIQQLKEAESVIIDQLAGHISLIMEQLFTQRDAVSKELSDFIQQQEQKYLSIKSDLCDHVNSAQNTKDFSSQVMQKGKDYEILDLEQTIQGQIERLKKVSIPVVETKTPLLMIKEDIDLSSGMFQLMFDVHADSQKSPNVSDTGIKQEPQTSAPKTAETCAQTSSSTPPQAQPAQAMQQIPPPSPCGNQHSNIPSSFSLIRSFDTDDDESSNQENITGISLFPSRDIVIADNSNFKIKRVIRNGRIRETITTEDTGCNDINPFSVAVCDDTIFFTSGSRLFKVPEDECDDIVQVCNLRGSHSEYCIAAYQNEYIAVSEGTSCSLSLYEPNGVLVDRVNPDYEGKFVFLAVNSMEEFIICDTMKKCIIVLNRAGQILNTCSSADSYSFNPRSVCVDKWSNIYVVEGKRIVLLSPSGDFVRQLFSFSGYTPKLIAADDHGHLITVNRKGNVRIYRAQL</sequence>
<dbReference type="InterPro" id="IPR047153">
    <property type="entry name" value="TRIM45/56/19-like"/>
</dbReference>
<organism evidence="12 13">
    <name type="scientific">Anguilla anguilla</name>
    <name type="common">European freshwater eel</name>
    <name type="synonym">Muraena anguilla</name>
    <dbReference type="NCBI Taxonomy" id="7936"/>
    <lineage>
        <taxon>Eukaryota</taxon>
        <taxon>Metazoa</taxon>
        <taxon>Chordata</taxon>
        <taxon>Craniata</taxon>
        <taxon>Vertebrata</taxon>
        <taxon>Euteleostomi</taxon>
        <taxon>Actinopterygii</taxon>
        <taxon>Neopterygii</taxon>
        <taxon>Teleostei</taxon>
        <taxon>Anguilliformes</taxon>
        <taxon>Anguillidae</taxon>
        <taxon>Anguilla</taxon>
    </lineage>
</organism>
<dbReference type="InterPro" id="IPR001841">
    <property type="entry name" value="Znf_RING"/>
</dbReference>
<dbReference type="InterPro" id="IPR011042">
    <property type="entry name" value="6-blade_b-propeller_TolB-like"/>
</dbReference>
<gene>
    <name evidence="12" type="ORF">ANANG_G00039730</name>
</gene>
<evidence type="ECO:0000313" key="12">
    <source>
        <dbReference type="EMBL" id="KAG5854618.1"/>
    </source>
</evidence>
<dbReference type="GO" id="GO:0061630">
    <property type="term" value="F:ubiquitin protein ligase activity"/>
    <property type="evidence" value="ECO:0007669"/>
    <property type="project" value="UniProtKB-EC"/>
</dbReference>
<dbReference type="SMART" id="SM00184">
    <property type="entry name" value="RING"/>
    <property type="match status" value="1"/>
</dbReference>
<dbReference type="PANTHER" id="PTHR25462:SF229">
    <property type="entry name" value="TRANSCRIPTION INTERMEDIARY FACTOR 1-BETA"/>
    <property type="match status" value="1"/>
</dbReference>
<dbReference type="PROSITE" id="PS50119">
    <property type="entry name" value="ZF_BBOX"/>
    <property type="match status" value="2"/>
</dbReference>
<dbReference type="InterPro" id="IPR000315">
    <property type="entry name" value="Znf_B-box"/>
</dbReference>
<keyword evidence="7" id="KW-0862">Zinc</keyword>
<proteinExistence type="inferred from homology"/>
<comment type="similarity">
    <text evidence="2">Belongs to the TRIM/RBCC family.</text>
</comment>
<dbReference type="InterPro" id="IPR013083">
    <property type="entry name" value="Znf_RING/FYVE/PHD"/>
</dbReference>
<evidence type="ECO:0000256" key="8">
    <source>
        <dbReference type="PROSITE-ProRule" id="PRU00024"/>
    </source>
</evidence>
<comment type="caution">
    <text evidence="12">The sequence shown here is derived from an EMBL/GenBank/DDBJ whole genome shotgun (WGS) entry which is preliminary data.</text>
</comment>
<dbReference type="SUPFAM" id="SSF57845">
    <property type="entry name" value="B-box zinc-binding domain"/>
    <property type="match status" value="1"/>
</dbReference>
<evidence type="ECO:0000259" key="10">
    <source>
        <dbReference type="PROSITE" id="PS50089"/>
    </source>
</evidence>
<dbReference type="Proteomes" id="UP001044222">
    <property type="component" value="Unassembled WGS sequence"/>
</dbReference>
<evidence type="ECO:0000256" key="5">
    <source>
        <dbReference type="ARBA" id="ARBA00022723"/>
    </source>
</evidence>
<accession>A0A9D3MX62</accession>
<feature type="compositionally biased region" description="Polar residues" evidence="9">
    <location>
        <begin position="397"/>
        <end position="416"/>
    </location>
</feature>
<dbReference type="CDD" id="cd19810">
    <property type="entry name" value="Bbox1_TRIM56_C-V"/>
    <property type="match status" value="1"/>
</dbReference>
<dbReference type="Gene3D" id="3.30.40.10">
    <property type="entry name" value="Zinc/RING finger domain, C3HC4 (zinc finger)"/>
    <property type="match status" value="1"/>
</dbReference>
<evidence type="ECO:0000256" key="3">
    <source>
        <dbReference type="ARBA" id="ARBA00012483"/>
    </source>
</evidence>
<evidence type="ECO:0000256" key="7">
    <source>
        <dbReference type="ARBA" id="ARBA00022833"/>
    </source>
</evidence>
<dbReference type="GO" id="GO:0006513">
    <property type="term" value="P:protein monoubiquitination"/>
    <property type="evidence" value="ECO:0007669"/>
    <property type="project" value="TreeGrafter"/>
</dbReference>
<evidence type="ECO:0000256" key="2">
    <source>
        <dbReference type="ARBA" id="ARBA00008518"/>
    </source>
</evidence>
<feature type="region of interest" description="Disordered" evidence="9">
    <location>
        <begin position="397"/>
        <end position="454"/>
    </location>
</feature>
<evidence type="ECO:0000259" key="11">
    <source>
        <dbReference type="PROSITE" id="PS50119"/>
    </source>
</evidence>
<dbReference type="SMART" id="SM00336">
    <property type="entry name" value="BBOX"/>
    <property type="match status" value="2"/>
</dbReference>
<dbReference type="SUPFAM" id="SSF101898">
    <property type="entry name" value="NHL repeat"/>
    <property type="match status" value="1"/>
</dbReference>
<dbReference type="InterPro" id="IPR027370">
    <property type="entry name" value="Znf-RING_euk"/>
</dbReference>
<comment type="catalytic activity">
    <reaction evidence="1">
        <text>S-ubiquitinyl-[E2 ubiquitin-conjugating enzyme]-L-cysteine + [acceptor protein]-L-lysine = [E2 ubiquitin-conjugating enzyme]-L-cysteine + N(6)-ubiquitinyl-[acceptor protein]-L-lysine.</text>
        <dbReference type="EC" id="2.3.2.27"/>
    </reaction>
</comment>
<evidence type="ECO:0000256" key="1">
    <source>
        <dbReference type="ARBA" id="ARBA00000900"/>
    </source>
</evidence>
<dbReference type="EC" id="2.3.2.27" evidence="3"/>
<feature type="domain" description="RING-type" evidence="10">
    <location>
        <begin position="51"/>
        <end position="92"/>
    </location>
</feature>
<name>A0A9D3MX62_ANGAN</name>
<dbReference type="PROSITE" id="PS50089">
    <property type="entry name" value="ZF_RING_2"/>
    <property type="match status" value="1"/>
</dbReference>
<keyword evidence="6 8" id="KW-0863">Zinc-finger</keyword>
<dbReference type="AlphaFoldDB" id="A0A9D3MX62"/>
<dbReference type="GO" id="GO:0008270">
    <property type="term" value="F:zinc ion binding"/>
    <property type="evidence" value="ECO:0007669"/>
    <property type="project" value="UniProtKB-KW"/>
</dbReference>
<feature type="compositionally biased region" description="Low complexity" evidence="9">
    <location>
        <begin position="423"/>
        <end position="441"/>
    </location>
</feature>
<keyword evidence="5" id="KW-0479">Metal-binding</keyword>
<dbReference type="SUPFAM" id="SSF57850">
    <property type="entry name" value="RING/U-box"/>
    <property type="match status" value="1"/>
</dbReference>
<protein>
    <recommendedName>
        <fullName evidence="3">RING-type E3 ubiquitin transferase</fullName>
        <ecNumber evidence="3">2.3.2.27</ecNumber>
    </recommendedName>
</protein>
<evidence type="ECO:0000313" key="13">
    <source>
        <dbReference type="Proteomes" id="UP001044222"/>
    </source>
</evidence>
<dbReference type="Pfam" id="PF13445">
    <property type="entry name" value="zf-RING_UBOX"/>
    <property type="match status" value="1"/>
</dbReference>
<dbReference type="InterPro" id="IPR017907">
    <property type="entry name" value="Znf_RING_CS"/>
</dbReference>